<reference evidence="2 3" key="1">
    <citation type="journal article" date="2021" name="MBio">
        <title>Poor Competitiveness of Bradyrhizobium in Pigeon Pea Root Colonization in Indian Soils.</title>
        <authorList>
            <person name="Chalasani D."/>
            <person name="Basu A."/>
            <person name="Pullabhotla S.V.S.R.N."/>
            <person name="Jorrin B."/>
            <person name="Neal A.L."/>
            <person name="Poole P.S."/>
            <person name="Podile A.R."/>
            <person name="Tkacz A."/>
        </authorList>
    </citation>
    <scope>NUCLEOTIDE SEQUENCE [LARGE SCALE GENOMIC DNA]</scope>
    <source>
        <strain evidence="2 3">HU12</strain>
    </source>
</reference>
<sequence length="84" mass="9068">MSTAEPFMPAHEARPAEPPQDHDLDHDTDVIFDEAGSDGADVDPQPWHTDDAAPTLPRPVPGAHLTAEELAADFEADEPATDRE</sequence>
<feature type="compositionally biased region" description="Basic and acidic residues" evidence="1">
    <location>
        <begin position="11"/>
        <end position="29"/>
    </location>
</feature>
<keyword evidence="3" id="KW-1185">Reference proteome</keyword>
<proteinExistence type="predicted"/>
<evidence type="ECO:0000256" key="1">
    <source>
        <dbReference type="SAM" id="MobiDB-lite"/>
    </source>
</evidence>
<dbReference type="EMBL" id="JAEUAX010000004">
    <property type="protein sequence ID" value="MBW9110075.1"/>
    <property type="molecule type" value="Genomic_DNA"/>
</dbReference>
<comment type="caution">
    <text evidence="2">The sequence shown here is derived from an EMBL/GenBank/DDBJ whole genome shotgun (WGS) entry which is preliminary data.</text>
</comment>
<gene>
    <name evidence="2" type="ORF">JNB61_09860</name>
</gene>
<accession>A0ABS7HZP3</accession>
<dbReference type="Proteomes" id="UP000777440">
    <property type="component" value="Unassembled WGS sequence"/>
</dbReference>
<protein>
    <submittedName>
        <fullName evidence="2">Uncharacterized protein</fullName>
    </submittedName>
</protein>
<organism evidence="2 3">
    <name type="scientific">Microbacterium ureisolvens</name>
    <dbReference type="NCBI Taxonomy" id="2781186"/>
    <lineage>
        <taxon>Bacteria</taxon>
        <taxon>Bacillati</taxon>
        <taxon>Actinomycetota</taxon>
        <taxon>Actinomycetes</taxon>
        <taxon>Micrococcales</taxon>
        <taxon>Microbacteriaceae</taxon>
        <taxon>Microbacterium</taxon>
    </lineage>
</organism>
<dbReference type="RefSeq" id="WP_220339479.1">
    <property type="nucleotide sequence ID" value="NZ_JAEUAX010000004.1"/>
</dbReference>
<evidence type="ECO:0000313" key="3">
    <source>
        <dbReference type="Proteomes" id="UP000777440"/>
    </source>
</evidence>
<feature type="compositionally biased region" description="Acidic residues" evidence="1">
    <location>
        <begin position="70"/>
        <end position="84"/>
    </location>
</feature>
<feature type="region of interest" description="Disordered" evidence="1">
    <location>
        <begin position="1"/>
        <end position="84"/>
    </location>
</feature>
<evidence type="ECO:0000313" key="2">
    <source>
        <dbReference type="EMBL" id="MBW9110075.1"/>
    </source>
</evidence>
<name>A0ABS7HZP3_9MICO</name>